<reference evidence="1 2" key="1">
    <citation type="journal article" date="2020" name="Mol. Biol. Evol.">
        <title>Distinct Expression and Methylation Patterns for Genes with Different Fates following a Single Whole-Genome Duplication in Flowering Plants.</title>
        <authorList>
            <person name="Shi T."/>
            <person name="Rahmani R.S."/>
            <person name="Gugger P.F."/>
            <person name="Wang M."/>
            <person name="Li H."/>
            <person name="Zhang Y."/>
            <person name="Li Z."/>
            <person name="Wang Q."/>
            <person name="Van de Peer Y."/>
            <person name="Marchal K."/>
            <person name="Chen J."/>
        </authorList>
    </citation>
    <scope>NUCLEOTIDE SEQUENCE [LARGE SCALE GENOMIC DNA]</scope>
    <source>
        <tissue evidence="1">Leaf</tissue>
    </source>
</reference>
<dbReference type="AlphaFoldDB" id="A0A822Y560"/>
<organism evidence="1 2">
    <name type="scientific">Nelumbo nucifera</name>
    <name type="common">Sacred lotus</name>
    <dbReference type="NCBI Taxonomy" id="4432"/>
    <lineage>
        <taxon>Eukaryota</taxon>
        <taxon>Viridiplantae</taxon>
        <taxon>Streptophyta</taxon>
        <taxon>Embryophyta</taxon>
        <taxon>Tracheophyta</taxon>
        <taxon>Spermatophyta</taxon>
        <taxon>Magnoliopsida</taxon>
        <taxon>Proteales</taxon>
        <taxon>Nelumbonaceae</taxon>
        <taxon>Nelumbo</taxon>
    </lineage>
</organism>
<gene>
    <name evidence="1" type="ORF">HUJ06_027643</name>
</gene>
<accession>A0A822Y560</accession>
<protein>
    <submittedName>
        <fullName evidence="1">Uncharacterized protein</fullName>
    </submittedName>
</protein>
<name>A0A822Y560_NELNU</name>
<sequence length="48" mass="5676">MLSVFVETPWVSQEVQAYVLQCFHSNAKEISFIRYYQMVKCKVSKVDD</sequence>
<keyword evidence="2" id="KW-1185">Reference proteome</keyword>
<evidence type="ECO:0000313" key="2">
    <source>
        <dbReference type="Proteomes" id="UP000607653"/>
    </source>
</evidence>
<dbReference type="EMBL" id="DUZY01000002">
    <property type="protein sequence ID" value="DAD26175.1"/>
    <property type="molecule type" value="Genomic_DNA"/>
</dbReference>
<proteinExistence type="predicted"/>
<dbReference type="Proteomes" id="UP000607653">
    <property type="component" value="Unassembled WGS sequence"/>
</dbReference>
<comment type="caution">
    <text evidence="1">The sequence shown here is derived from an EMBL/GenBank/DDBJ whole genome shotgun (WGS) entry which is preliminary data.</text>
</comment>
<evidence type="ECO:0000313" key="1">
    <source>
        <dbReference type="EMBL" id="DAD26175.1"/>
    </source>
</evidence>